<dbReference type="GO" id="GO:0004222">
    <property type="term" value="F:metalloendopeptidase activity"/>
    <property type="evidence" value="ECO:0007669"/>
    <property type="project" value="InterPro"/>
</dbReference>
<sequence>MQMTTLANGLRVISESREGVQTTAVGVWVDAGARYETIANNGVAHMLEHMAFKGTKSRSARDIAVEIESVGGHLNAYTSREHTAYFVRVLKEDLALSVDILADILQHSTFEEEELARERAVVIQEIGQTEDTPDDIIFDHLQAVCFPDQPLGRSILGPAEGVANMGRDVLFDFMAEHYTASRLLLCAAGAVEHDAFVTLAKRNFSGLQQGGLNPFEPAVFKGGESRDERELEQVHFTLALPALAYEDVDFYPMQVMSTVLGGGMSSRLFQEIREKRGLCYSVFCFASSYKECGAFTIYAGTGADQVGELVPAICDEILRLSGDAGSDEVDRARAQLKAGTLMSLESSASRAEQLARQTLVFGRQIPLAELIERIDAVDVAAVRRVAERITGVGQHSPNLALAAMGPIGGLASGDEIAAR</sequence>
<accession>A0A382I3C8</accession>
<evidence type="ECO:0000313" key="4">
    <source>
        <dbReference type="EMBL" id="SVB93221.1"/>
    </source>
</evidence>
<dbReference type="InterPro" id="IPR011765">
    <property type="entry name" value="Pept_M16_N"/>
</dbReference>
<evidence type="ECO:0000259" key="2">
    <source>
        <dbReference type="Pfam" id="PF00675"/>
    </source>
</evidence>
<dbReference type="FunFam" id="3.30.830.10:FF:000008">
    <property type="entry name" value="Mitochondrial-processing peptidase subunit beta"/>
    <property type="match status" value="1"/>
</dbReference>
<dbReference type="InterPro" id="IPR007863">
    <property type="entry name" value="Peptidase_M16_C"/>
</dbReference>
<dbReference type="PROSITE" id="PS00143">
    <property type="entry name" value="INSULINASE"/>
    <property type="match status" value="1"/>
</dbReference>
<protein>
    <recommendedName>
        <fullName evidence="5">Peptidase M16 N-terminal domain-containing protein</fullName>
    </recommendedName>
</protein>
<dbReference type="Gene3D" id="3.30.830.10">
    <property type="entry name" value="Metalloenzyme, LuxS/M16 peptidase-like"/>
    <property type="match status" value="2"/>
</dbReference>
<feature type="domain" description="Peptidase M16 N-terminal" evidence="2">
    <location>
        <begin position="11"/>
        <end position="158"/>
    </location>
</feature>
<dbReference type="GO" id="GO:0046872">
    <property type="term" value="F:metal ion binding"/>
    <property type="evidence" value="ECO:0007669"/>
    <property type="project" value="InterPro"/>
</dbReference>
<proteinExistence type="inferred from homology"/>
<dbReference type="SUPFAM" id="SSF63411">
    <property type="entry name" value="LuxS/MPP-like metallohydrolase"/>
    <property type="match status" value="2"/>
</dbReference>
<evidence type="ECO:0008006" key="5">
    <source>
        <dbReference type="Google" id="ProtNLM"/>
    </source>
</evidence>
<dbReference type="Pfam" id="PF05193">
    <property type="entry name" value="Peptidase_M16_C"/>
    <property type="match status" value="1"/>
</dbReference>
<dbReference type="Pfam" id="PF00675">
    <property type="entry name" value="Peptidase_M16"/>
    <property type="match status" value="1"/>
</dbReference>
<evidence type="ECO:0000259" key="3">
    <source>
        <dbReference type="Pfam" id="PF05193"/>
    </source>
</evidence>
<dbReference type="AlphaFoldDB" id="A0A382I3C8"/>
<feature type="domain" description="Peptidase M16 C-terminal" evidence="3">
    <location>
        <begin position="166"/>
        <end position="336"/>
    </location>
</feature>
<feature type="non-terminal residue" evidence="4">
    <location>
        <position position="419"/>
    </location>
</feature>
<name>A0A382I3C8_9ZZZZ</name>
<comment type="similarity">
    <text evidence="1">Belongs to the peptidase M16 family.</text>
</comment>
<evidence type="ECO:0000256" key="1">
    <source>
        <dbReference type="ARBA" id="ARBA00007261"/>
    </source>
</evidence>
<dbReference type="InterPro" id="IPR001431">
    <property type="entry name" value="Pept_M16_Zn_BS"/>
</dbReference>
<dbReference type="PANTHER" id="PTHR11851">
    <property type="entry name" value="METALLOPROTEASE"/>
    <property type="match status" value="1"/>
</dbReference>
<dbReference type="EMBL" id="UINC01064497">
    <property type="protein sequence ID" value="SVB93221.1"/>
    <property type="molecule type" value="Genomic_DNA"/>
</dbReference>
<reference evidence="4" key="1">
    <citation type="submission" date="2018-05" db="EMBL/GenBank/DDBJ databases">
        <authorList>
            <person name="Lanie J.A."/>
            <person name="Ng W.-L."/>
            <person name="Kazmierczak K.M."/>
            <person name="Andrzejewski T.M."/>
            <person name="Davidsen T.M."/>
            <person name="Wayne K.J."/>
            <person name="Tettelin H."/>
            <person name="Glass J.I."/>
            <person name="Rusch D."/>
            <person name="Podicherti R."/>
            <person name="Tsui H.-C.T."/>
            <person name="Winkler M.E."/>
        </authorList>
    </citation>
    <scope>NUCLEOTIDE SEQUENCE</scope>
</reference>
<dbReference type="InterPro" id="IPR011249">
    <property type="entry name" value="Metalloenz_LuxS/M16"/>
</dbReference>
<dbReference type="GO" id="GO:0006508">
    <property type="term" value="P:proteolysis"/>
    <property type="evidence" value="ECO:0007669"/>
    <property type="project" value="InterPro"/>
</dbReference>
<dbReference type="PANTHER" id="PTHR11851:SF49">
    <property type="entry name" value="MITOCHONDRIAL-PROCESSING PEPTIDASE SUBUNIT ALPHA"/>
    <property type="match status" value="1"/>
</dbReference>
<gene>
    <name evidence="4" type="ORF">METZ01_LOCUS246075</name>
</gene>
<organism evidence="4">
    <name type="scientific">marine metagenome</name>
    <dbReference type="NCBI Taxonomy" id="408172"/>
    <lineage>
        <taxon>unclassified sequences</taxon>
        <taxon>metagenomes</taxon>
        <taxon>ecological metagenomes</taxon>
    </lineage>
</organism>
<dbReference type="InterPro" id="IPR050361">
    <property type="entry name" value="MPP/UQCRC_Complex"/>
</dbReference>